<dbReference type="EMBL" id="CP064936">
    <property type="protein sequence ID" value="QQA01616.1"/>
    <property type="molecule type" value="Genomic_DNA"/>
</dbReference>
<feature type="transmembrane region" description="Helical" evidence="13">
    <location>
        <begin position="5"/>
        <end position="23"/>
    </location>
</feature>
<keyword evidence="9 13" id="KW-1133">Transmembrane helix</keyword>
<feature type="binding site" evidence="12">
    <location>
        <position position="111"/>
    </location>
    <ligand>
        <name>K(+)</name>
        <dbReference type="ChEBI" id="CHEBI:29103"/>
    </ligand>
</feature>
<dbReference type="InterPro" id="IPR003445">
    <property type="entry name" value="Cat_transpt"/>
</dbReference>
<dbReference type="Pfam" id="PF02386">
    <property type="entry name" value="TrkH"/>
    <property type="match status" value="1"/>
</dbReference>
<proteinExistence type="inferred from homology"/>
<accession>A0A7T3V5M2</accession>
<feature type="transmembrane region" description="Helical" evidence="13">
    <location>
        <begin position="271"/>
        <end position="288"/>
    </location>
</feature>
<evidence type="ECO:0000256" key="1">
    <source>
        <dbReference type="ARBA" id="ARBA00004429"/>
    </source>
</evidence>
<dbReference type="GO" id="GO:0015379">
    <property type="term" value="F:potassium:chloride symporter activity"/>
    <property type="evidence" value="ECO:0007669"/>
    <property type="project" value="InterPro"/>
</dbReference>
<organism evidence="14 15">
    <name type="scientific">Treponema peruense</name>
    <dbReference type="NCBI Taxonomy" id="2787628"/>
    <lineage>
        <taxon>Bacteria</taxon>
        <taxon>Pseudomonadati</taxon>
        <taxon>Spirochaetota</taxon>
        <taxon>Spirochaetia</taxon>
        <taxon>Spirochaetales</taxon>
        <taxon>Treponemataceae</taxon>
        <taxon>Treponema</taxon>
    </lineage>
</organism>
<feature type="binding site" evidence="12">
    <location>
        <position position="314"/>
    </location>
    <ligand>
        <name>K(+)</name>
        <dbReference type="ChEBI" id="CHEBI:29103"/>
    </ligand>
</feature>
<dbReference type="PANTHER" id="PTHR32024:SF2">
    <property type="entry name" value="TRK SYSTEM POTASSIUM UPTAKE PROTEIN TRKG-RELATED"/>
    <property type="match status" value="1"/>
</dbReference>
<evidence type="ECO:0000256" key="12">
    <source>
        <dbReference type="PIRSR" id="PIRSR006247-1"/>
    </source>
</evidence>
<dbReference type="RefSeq" id="WP_198443158.1">
    <property type="nucleotide sequence ID" value="NZ_CBCSHE010000011.1"/>
</dbReference>
<evidence type="ECO:0000256" key="5">
    <source>
        <dbReference type="ARBA" id="ARBA00022519"/>
    </source>
</evidence>
<keyword evidence="8 12" id="KW-0630">Potassium</keyword>
<keyword evidence="6" id="KW-0633">Potassium transport</keyword>
<feature type="transmembrane region" description="Helical" evidence="13">
    <location>
        <begin position="135"/>
        <end position="160"/>
    </location>
</feature>
<evidence type="ECO:0000256" key="9">
    <source>
        <dbReference type="ARBA" id="ARBA00022989"/>
    </source>
</evidence>
<dbReference type="GO" id="GO:0046872">
    <property type="term" value="F:metal ion binding"/>
    <property type="evidence" value="ECO:0007669"/>
    <property type="project" value="UniProtKB-KW"/>
</dbReference>
<evidence type="ECO:0000256" key="11">
    <source>
        <dbReference type="ARBA" id="ARBA00023136"/>
    </source>
</evidence>
<evidence type="ECO:0000256" key="4">
    <source>
        <dbReference type="ARBA" id="ARBA00022475"/>
    </source>
</evidence>
<reference evidence="14 15" key="1">
    <citation type="submission" date="2020-11" db="EMBL/GenBank/DDBJ databases">
        <title>Treponema Peruensis nv. sp., first commensal Treponema isolated from human feces.</title>
        <authorList>
            <person name="Belkhou C."/>
            <person name="Raes J."/>
        </authorList>
    </citation>
    <scope>NUCLEOTIDE SEQUENCE [LARGE SCALE GENOMIC DNA]</scope>
    <source>
        <strain evidence="14 15">RCC2812</strain>
    </source>
</reference>
<gene>
    <name evidence="14" type="ORF">IWA51_03115</name>
</gene>
<keyword evidence="3" id="KW-0813">Transport</keyword>
<dbReference type="AlphaFoldDB" id="A0A7T3V5M2"/>
<keyword evidence="15" id="KW-1185">Reference proteome</keyword>
<dbReference type="InterPro" id="IPR004772">
    <property type="entry name" value="TrkH"/>
</dbReference>
<dbReference type="KEGG" id="tper:IWA51_03115"/>
<feature type="binding site" evidence="12">
    <location>
        <position position="110"/>
    </location>
    <ligand>
        <name>K(+)</name>
        <dbReference type="ChEBI" id="CHEBI:29103"/>
    </ligand>
</feature>
<sequence>MTFTVLRIISFIVAIVGTTYLIPEAVALYCGETQLIPYFFVPMVVFWIIAAIFIVVGRKKSTTLSIRSSFVVVALSWISVSIYGALPLYLSGAIPDFTDAIFESVSGFTTTGATILSQIETLPRTINLWRCQMHWLGGMGIVALTVALLPILGVGGFQLIKAETTGPEKGKLTAKITTTAKALWFIYVGMTALQTVLLKLAGMDFIDALCHAFATLGTGGFSTKNASVGAFSSAAADWICTVFMFLAGINFSLYYYAITRKFQEIRESTELKAYIFINAAAILLITLIESGTYKNIAESLRYAAFQVTSIISTTGFATTDYTEWKPASQAVIFILFFIGGCSGSTAGGIKVIRWVILAKQLRNELLKTLHPHGIFTIRIDRRPGRKDIVFSVAAFVFIYMLVLAIATFTASLFGLDLLSSFTGALSMIGNIGPAFNALGPSCNYGFLPAATKWMYSFLMIAGRLEFFTLIIFFSPSFWKK</sequence>
<evidence type="ECO:0000256" key="13">
    <source>
        <dbReference type="SAM" id="Phobius"/>
    </source>
</evidence>
<feature type="transmembrane region" description="Helical" evidence="13">
    <location>
        <begin position="330"/>
        <end position="352"/>
    </location>
</feature>
<dbReference type="PANTHER" id="PTHR32024">
    <property type="entry name" value="TRK SYSTEM POTASSIUM UPTAKE PROTEIN TRKG-RELATED"/>
    <property type="match status" value="1"/>
</dbReference>
<keyword evidence="4" id="KW-1003">Cell membrane</keyword>
<dbReference type="Proteomes" id="UP000595224">
    <property type="component" value="Chromosome"/>
</dbReference>
<keyword evidence="11 13" id="KW-0472">Membrane</keyword>
<protein>
    <submittedName>
        <fullName evidence="14">TrkH family potassium uptake protein</fullName>
    </submittedName>
</protein>
<evidence type="ECO:0000256" key="7">
    <source>
        <dbReference type="ARBA" id="ARBA00022692"/>
    </source>
</evidence>
<evidence type="ECO:0000256" key="2">
    <source>
        <dbReference type="ARBA" id="ARBA00009137"/>
    </source>
</evidence>
<feature type="binding site" evidence="12">
    <location>
        <position position="313"/>
    </location>
    <ligand>
        <name>K(+)</name>
        <dbReference type="ChEBI" id="CHEBI:29103"/>
    </ligand>
</feature>
<keyword evidence="12" id="KW-0479">Metal-binding</keyword>
<comment type="similarity">
    <text evidence="2">Belongs to the TrkH potassium transport family.</text>
</comment>
<feature type="transmembrane region" description="Helical" evidence="13">
    <location>
        <begin position="453"/>
        <end position="473"/>
    </location>
</feature>
<dbReference type="GO" id="GO:0005886">
    <property type="term" value="C:plasma membrane"/>
    <property type="evidence" value="ECO:0007669"/>
    <property type="project" value="UniProtKB-SubCell"/>
</dbReference>
<evidence type="ECO:0000256" key="6">
    <source>
        <dbReference type="ARBA" id="ARBA00022538"/>
    </source>
</evidence>
<name>A0A7T3V5M2_9SPIR</name>
<evidence type="ECO:0000256" key="8">
    <source>
        <dbReference type="ARBA" id="ARBA00022958"/>
    </source>
</evidence>
<comment type="subcellular location">
    <subcellularLocation>
        <location evidence="1">Cell inner membrane</location>
        <topology evidence="1">Multi-pass membrane protein</topology>
    </subcellularLocation>
</comment>
<feature type="binding site" evidence="12">
    <location>
        <position position="219"/>
    </location>
    <ligand>
        <name>K(+)</name>
        <dbReference type="ChEBI" id="CHEBI:29103"/>
    </ligand>
</feature>
<evidence type="ECO:0000256" key="3">
    <source>
        <dbReference type="ARBA" id="ARBA00022448"/>
    </source>
</evidence>
<feature type="transmembrane region" description="Helical" evidence="13">
    <location>
        <begin position="35"/>
        <end position="57"/>
    </location>
</feature>
<feature type="binding site" evidence="12">
    <location>
        <position position="430"/>
    </location>
    <ligand>
        <name>K(+)</name>
        <dbReference type="ChEBI" id="CHEBI:29103"/>
    </ligand>
</feature>
<evidence type="ECO:0000313" key="14">
    <source>
        <dbReference type="EMBL" id="QQA01616.1"/>
    </source>
</evidence>
<keyword evidence="7 13" id="KW-0812">Transmembrane</keyword>
<feature type="transmembrane region" description="Helical" evidence="13">
    <location>
        <begin position="69"/>
        <end position="90"/>
    </location>
</feature>
<keyword evidence="5" id="KW-0997">Cell inner membrane</keyword>
<feature type="transmembrane region" description="Helical" evidence="13">
    <location>
        <begin position="235"/>
        <end position="256"/>
    </location>
</feature>
<keyword evidence="10" id="KW-0406">Ion transport</keyword>
<evidence type="ECO:0000313" key="15">
    <source>
        <dbReference type="Proteomes" id="UP000595224"/>
    </source>
</evidence>
<evidence type="ECO:0000256" key="10">
    <source>
        <dbReference type="ARBA" id="ARBA00023065"/>
    </source>
</evidence>
<feature type="transmembrane region" description="Helical" evidence="13">
    <location>
        <begin position="388"/>
        <end position="413"/>
    </location>
</feature>
<dbReference type="PIRSF" id="PIRSF006247">
    <property type="entry name" value="TrkH"/>
    <property type="match status" value="1"/>
</dbReference>